<evidence type="ECO:0000313" key="2">
    <source>
        <dbReference type="EMBL" id="KGJ92780.1"/>
    </source>
</evidence>
<keyword evidence="1" id="KW-0812">Transmembrane</keyword>
<dbReference type="RefSeq" id="WP_033082368.1">
    <property type="nucleotide sequence ID" value="NZ_JQEC01000029.1"/>
</dbReference>
<reference evidence="2 3" key="1">
    <citation type="submission" date="2014-08" db="EMBL/GenBank/DDBJ databases">
        <title>Genomic and Phenotypic Diversity of Colwellia psychrerythraea strains from Disparate Marine Basins.</title>
        <authorList>
            <person name="Techtmann S.M."/>
            <person name="Stelling S.C."/>
            <person name="Utturkar S.M."/>
            <person name="Alshibli N."/>
            <person name="Harris A."/>
            <person name="Brown S.D."/>
            <person name="Hazen T.C."/>
        </authorList>
    </citation>
    <scope>NUCLEOTIDE SEQUENCE [LARGE SCALE GENOMIC DNA]</scope>
    <source>
        <strain evidence="2 3">GAB14E</strain>
    </source>
</reference>
<gene>
    <name evidence="2" type="ORF">GAB14E_2696</name>
</gene>
<evidence type="ECO:0000313" key="3">
    <source>
        <dbReference type="Proteomes" id="UP000029868"/>
    </source>
</evidence>
<feature type="transmembrane region" description="Helical" evidence="1">
    <location>
        <begin position="21"/>
        <end position="40"/>
    </location>
</feature>
<protein>
    <submittedName>
        <fullName evidence="2">Uncharacterized protein</fullName>
    </submittedName>
</protein>
<dbReference type="OrthoDB" id="9953012at2"/>
<organism evidence="2 3">
    <name type="scientific">Colwellia psychrerythraea</name>
    <name type="common">Vibrio psychroerythus</name>
    <dbReference type="NCBI Taxonomy" id="28229"/>
    <lineage>
        <taxon>Bacteria</taxon>
        <taxon>Pseudomonadati</taxon>
        <taxon>Pseudomonadota</taxon>
        <taxon>Gammaproteobacteria</taxon>
        <taxon>Alteromonadales</taxon>
        <taxon>Colwelliaceae</taxon>
        <taxon>Colwellia</taxon>
    </lineage>
</organism>
<keyword evidence="1" id="KW-1133">Transmembrane helix</keyword>
<dbReference type="EMBL" id="JQEC01000029">
    <property type="protein sequence ID" value="KGJ92780.1"/>
    <property type="molecule type" value="Genomic_DNA"/>
</dbReference>
<feature type="transmembrane region" description="Helical" evidence="1">
    <location>
        <begin position="60"/>
        <end position="80"/>
    </location>
</feature>
<keyword evidence="1" id="KW-0472">Membrane</keyword>
<accession>A0A099KRD6</accession>
<dbReference type="AlphaFoldDB" id="A0A099KRD6"/>
<name>A0A099KRD6_COLPS</name>
<proteinExistence type="predicted"/>
<comment type="caution">
    <text evidence="2">The sequence shown here is derived from an EMBL/GenBank/DDBJ whole genome shotgun (WGS) entry which is preliminary data.</text>
</comment>
<sequence length="93" mass="10670">MSLFNKPAEWMNHVAGDKSKILATIFFHAIYTTFSLWMLFNFIKTAGNTYTISFTDILLFGSSFFIIAVIVPALYLYGAYRLLKERKQKSGEV</sequence>
<dbReference type="Proteomes" id="UP000029868">
    <property type="component" value="Unassembled WGS sequence"/>
</dbReference>
<evidence type="ECO:0000256" key="1">
    <source>
        <dbReference type="SAM" id="Phobius"/>
    </source>
</evidence>